<dbReference type="GO" id="GO:0009742">
    <property type="term" value="P:brassinosteroid mediated signaling pathway"/>
    <property type="evidence" value="ECO:0007669"/>
    <property type="project" value="InterPro"/>
</dbReference>
<dbReference type="InterPro" id="IPR045845">
    <property type="entry name" value="BSK"/>
</dbReference>
<sequence>MEIDHEDGNPKLSSFGLMKNSRYGKSYRTNVAFTPPEYLRTGDSSEGEKRGLTGSASGETCDGLISAADS</sequence>
<name>A0A6N2LI59_SALVM</name>
<organism evidence="2">
    <name type="scientific">Salix viminalis</name>
    <name type="common">Common osier</name>
    <name type="synonym">Basket willow</name>
    <dbReference type="NCBI Taxonomy" id="40686"/>
    <lineage>
        <taxon>Eukaryota</taxon>
        <taxon>Viridiplantae</taxon>
        <taxon>Streptophyta</taxon>
        <taxon>Embryophyta</taxon>
        <taxon>Tracheophyta</taxon>
        <taxon>Spermatophyta</taxon>
        <taxon>Magnoliopsida</taxon>
        <taxon>eudicotyledons</taxon>
        <taxon>Gunneridae</taxon>
        <taxon>Pentapetalae</taxon>
        <taxon>rosids</taxon>
        <taxon>fabids</taxon>
        <taxon>Malpighiales</taxon>
        <taxon>Salicaceae</taxon>
        <taxon>Saliceae</taxon>
        <taxon>Salix</taxon>
    </lineage>
</organism>
<dbReference type="GO" id="GO:0004672">
    <property type="term" value="F:protein kinase activity"/>
    <property type="evidence" value="ECO:0007669"/>
    <property type="project" value="InterPro"/>
</dbReference>
<dbReference type="Gene3D" id="1.10.510.10">
    <property type="entry name" value="Transferase(Phosphotransferase) domain 1"/>
    <property type="match status" value="1"/>
</dbReference>
<dbReference type="AlphaFoldDB" id="A0A6N2LI59"/>
<protein>
    <submittedName>
        <fullName evidence="2">Uncharacterized protein</fullName>
    </submittedName>
</protein>
<dbReference type="GO" id="GO:0005524">
    <property type="term" value="F:ATP binding"/>
    <property type="evidence" value="ECO:0007669"/>
    <property type="project" value="UniProtKB-KW"/>
</dbReference>
<dbReference type="PANTHER" id="PTHR45863">
    <property type="entry name" value="SERINE/THREONINE-PROTEIN KINASE BSK5"/>
    <property type="match status" value="1"/>
</dbReference>
<dbReference type="GO" id="GO:0012505">
    <property type="term" value="C:endomembrane system"/>
    <property type="evidence" value="ECO:0007669"/>
    <property type="project" value="UniProtKB-SubCell"/>
</dbReference>
<gene>
    <name evidence="2" type="ORF">SVIM_LOCUS239025</name>
</gene>
<reference evidence="2" key="1">
    <citation type="submission" date="2019-03" db="EMBL/GenBank/DDBJ databases">
        <authorList>
            <person name="Mank J."/>
            <person name="Almeida P."/>
        </authorList>
    </citation>
    <scope>NUCLEOTIDE SEQUENCE</scope>
    <source>
        <strain evidence="2">78183</strain>
    </source>
</reference>
<proteinExistence type="predicted"/>
<evidence type="ECO:0000256" key="1">
    <source>
        <dbReference type="SAM" id="MobiDB-lite"/>
    </source>
</evidence>
<evidence type="ECO:0000313" key="2">
    <source>
        <dbReference type="EMBL" id="VFU41003.1"/>
    </source>
</evidence>
<dbReference type="EMBL" id="CAADRP010001555">
    <property type="protein sequence ID" value="VFU41003.1"/>
    <property type="molecule type" value="Genomic_DNA"/>
</dbReference>
<feature type="region of interest" description="Disordered" evidence="1">
    <location>
        <begin position="35"/>
        <end position="70"/>
    </location>
</feature>
<dbReference type="PANTHER" id="PTHR45863:SF47">
    <property type="entry name" value="SERINE_THREONINE-PROTEIN KINASE BSK3"/>
    <property type="match status" value="1"/>
</dbReference>
<accession>A0A6N2LI59</accession>